<dbReference type="EMBL" id="MU273472">
    <property type="protein sequence ID" value="KAI0036388.1"/>
    <property type="molecule type" value="Genomic_DNA"/>
</dbReference>
<comment type="caution">
    <text evidence="1">The sequence shown here is derived from an EMBL/GenBank/DDBJ whole genome shotgun (WGS) entry which is preliminary data.</text>
</comment>
<organism evidence="1 2">
    <name type="scientific">Vararia minispora EC-137</name>
    <dbReference type="NCBI Taxonomy" id="1314806"/>
    <lineage>
        <taxon>Eukaryota</taxon>
        <taxon>Fungi</taxon>
        <taxon>Dikarya</taxon>
        <taxon>Basidiomycota</taxon>
        <taxon>Agaricomycotina</taxon>
        <taxon>Agaricomycetes</taxon>
        <taxon>Russulales</taxon>
        <taxon>Lachnocladiaceae</taxon>
        <taxon>Vararia</taxon>
    </lineage>
</organism>
<accession>A0ACB8QX55</accession>
<dbReference type="Proteomes" id="UP000814128">
    <property type="component" value="Unassembled WGS sequence"/>
</dbReference>
<sequence length="518" mass="57595">MPPSLSTLDYAALVALSCTVLWVATKPSRPLPPGPRGLPLVGNLFDFPTFKPWEVFASWGEKYGPIMSAKAMGHTFIIINDEDIANSIVVEGGMNYADRPTSVLFEMADIQSFTGAQLLPERIRAMRQMIARLMGTPTNIRKYYPIMDYHAIKMHFCTPDATDVRHRASAAVALHLTYGYVVKDDPGVQDPLIALAEKMLDTISKFSAQGKRLVEIFPLLRYWPSWMPGSGFKQDIKKSYEPVRIACEAPFEWVVAQMKAGTAQESFVRDLLSDEGITDEDRDLVLTMASSIYGAAVETTAAAISAYIIASCLYPEVQERFHAELDRVVGPDRLPTLDDRARLPYAEAVCKEALRWVPTIPLAFPHLASQEGVYNQYRIPKGSLVITNIWAMQHDPAKHPDPMVFRPERYLGPNPEHESWKNAFGFGKRMCPGKNFIDPVLFIMITKIAAVFNITKAIGPDGKALEPRVGSSRMGNFPGQDPFPCNIQPRLEAALRMVSDAHSSPPFQLDPSAPKLVV</sequence>
<keyword evidence="2" id="KW-1185">Reference proteome</keyword>
<protein>
    <submittedName>
        <fullName evidence="1">Cytochrome P450</fullName>
    </submittedName>
</protein>
<reference evidence="1" key="2">
    <citation type="journal article" date="2022" name="New Phytol.">
        <title>Evolutionary transition to the ectomycorrhizal habit in the genomes of a hyperdiverse lineage of mushroom-forming fungi.</title>
        <authorList>
            <person name="Looney B."/>
            <person name="Miyauchi S."/>
            <person name="Morin E."/>
            <person name="Drula E."/>
            <person name="Courty P.E."/>
            <person name="Kohler A."/>
            <person name="Kuo A."/>
            <person name="LaButti K."/>
            <person name="Pangilinan J."/>
            <person name="Lipzen A."/>
            <person name="Riley R."/>
            <person name="Andreopoulos W."/>
            <person name="He G."/>
            <person name="Johnson J."/>
            <person name="Nolan M."/>
            <person name="Tritt A."/>
            <person name="Barry K.W."/>
            <person name="Grigoriev I.V."/>
            <person name="Nagy L.G."/>
            <person name="Hibbett D."/>
            <person name="Henrissat B."/>
            <person name="Matheny P.B."/>
            <person name="Labbe J."/>
            <person name="Martin F.M."/>
        </authorList>
    </citation>
    <scope>NUCLEOTIDE SEQUENCE</scope>
    <source>
        <strain evidence="1">EC-137</strain>
    </source>
</reference>
<evidence type="ECO:0000313" key="1">
    <source>
        <dbReference type="EMBL" id="KAI0036388.1"/>
    </source>
</evidence>
<reference evidence="1" key="1">
    <citation type="submission" date="2021-02" db="EMBL/GenBank/DDBJ databases">
        <authorList>
            <consortium name="DOE Joint Genome Institute"/>
            <person name="Ahrendt S."/>
            <person name="Looney B.P."/>
            <person name="Miyauchi S."/>
            <person name="Morin E."/>
            <person name="Drula E."/>
            <person name="Courty P.E."/>
            <person name="Chicoki N."/>
            <person name="Fauchery L."/>
            <person name="Kohler A."/>
            <person name="Kuo A."/>
            <person name="Labutti K."/>
            <person name="Pangilinan J."/>
            <person name="Lipzen A."/>
            <person name="Riley R."/>
            <person name="Andreopoulos W."/>
            <person name="He G."/>
            <person name="Johnson J."/>
            <person name="Barry K.W."/>
            <person name="Grigoriev I.V."/>
            <person name="Nagy L."/>
            <person name="Hibbett D."/>
            <person name="Henrissat B."/>
            <person name="Matheny P.B."/>
            <person name="Labbe J."/>
            <person name="Martin F."/>
        </authorList>
    </citation>
    <scope>NUCLEOTIDE SEQUENCE</scope>
    <source>
        <strain evidence="1">EC-137</strain>
    </source>
</reference>
<name>A0ACB8QX55_9AGAM</name>
<proteinExistence type="predicted"/>
<gene>
    <name evidence="1" type="ORF">K488DRAFT_41355</name>
</gene>
<evidence type="ECO:0000313" key="2">
    <source>
        <dbReference type="Proteomes" id="UP000814128"/>
    </source>
</evidence>